<evidence type="ECO:0000256" key="2">
    <source>
        <dbReference type="ARBA" id="ARBA00010973"/>
    </source>
</evidence>
<dbReference type="AlphaFoldDB" id="A0A6N6VE43"/>
<name>A0A6N6VE43_9HYPH</name>
<evidence type="ECO:0000256" key="1">
    <source>
        <dbReference type="ARBA" id="ARBA00003236"/>
    </source>
</evidence>
<organism evidence="6 7">
    <name type="scientific">Parvibaculum sedimenti</name>
    <dbReference type="NCBI Taxonomy" id="2608632"/>
    <lineage>
        <taxon>Bacteria</taxon>
        <taxon>Pseudomonadati</taxon>
        <taxon>Pseudomonadota</taxon>
        <taxon>Alphaproteobacteria</taxon>
        <taxon>Hyphomicrobiales</taxon>
        <taxon>Parvibaculaceae</taxon>
        <taxon>Parvibaculum</taxon>
    </lineage>
</organism>
<reference evidence="6 7" key="1">
    <citation type="submission" date="2019-09" db="EMBL/GenBank/DDBJ databases">
        <title>Parvibaculum sedimenti sp. nov., isolated from sediment.</title>
        <authorList>
            <person name="Wang Y."/>
        </authorList>
    </citation>
    <scope>NUCLEOTIDE SEQUENCE [LARGE SCALE GENOMIC DNA]</scope>
    <source>
        <strain evidence="6 7">HXT-9</strain>
    </source>
</reference>
<dbReference type="Proteomes" id="UP000468901">
    <property type="component" value="Unassembled WGS sequence"/>
</dbReference>
<evidence type="ECO:0000259" key="5">
    <source>
        <dbReference type="PROSITE" id="PS51677"/>
    </source>
</evidence>
<keyword evidence="6" id="KW-0378">Hydrolase</keyword>
<comment type="similarity">
    <text evidence="2">Belongs to the polysaccharide deacetylase family.</text>
</comment>
<dbReference type="EMBL" id="WESC01000014">
    <property type="protein sequence ID" value="KAB7738993.1"/>
    <property type="molecule type" value="Genomic_DNA"/>
</dbReference>
<dbReference type="Pfam" id="PF01522">
    <property type="entry name" value="Polysacc_deac_1"/>
    <property type="match status" value="1"/>
</dbReference>
<dbReference type="GO" id="GO:0005975">
    <property type="term" value="P:carbohydrate metabolic process"/>
    <property type="evidence" value="ECO:0007669"/>
    <property type="project" value="InterPro"/>
</dbReference>
<accession>A0A6N6VE43</accession>
<proteinExistence type="inferred from homology"/>
<keyword evidence="7" id="KW-1185">Reference proteome</keyword>
<comment type="function">
    <text evidence="1">Is involved in generating a small heat-stable compound (Nod), an acylated oligomer of N-acetylglucosamine, that stimulates mitosis in various plant protoplasts.</text>
</comment>
<dbReference type="Gene3D" id="3.20.20.370">
    <property type="entry name" value="Glycoside hydrolase/deacetylase"/>
    <property type="match status" value="1"/>
</dbReference>
<dbReference type="SUPFAM" id="SSF88713">
    <property type="entry name" value="Glycoside hydrolase/deacetylase"/>
    <property type="match status" value="1"/>
</dbReference>
<evidence type="ECO:0000256" key="3">
    <source>
        <dbReference type="ARBA" id="ARBA00020071"/>
    </source>
</evidence>
<dbReference type="PROSITE" id="PS51677">
    <property type="entry name" value="NODB"/>
    <property type="match status" value="1"/>
</dbReference>
<sequence length="307" mass="33047">MSASRLAIKIDVDTDRGTREGVPALRDLLARKGIPATFLFSLGPDNTGRAIRRIFRPGFFSKVSRTSVVSTYGLRTLMNGVVLPGPMIAKKNAAILRSVVDAGFETGIHCWDHVFWQDKLFSLSETRVAEEFGKAGRAYEEVFGQAAKTAGSAGWQANAASLAAYDAANLDYATDVRGGAPFIPVADGRRFRTLQIPTTLPTLDELMGRPEYPAERLADALLDHLAGGLDVFTIHAEIEGMSMAQWFSAFLDRARDRGVSFVSLADEAAKLNTDRASIPVATLEQGEIDGRSGTLAVQGARIEGLAA</sequence>
<dbReference type="InterPro" id="IPR011330">
    <property type="entry name" value="Glyco_hydro/deAcase_b/a-brl"/>
</dbReference>
<gene>
    <name evidence="6" type="ORF">F2P47_14435</name>
</gene>
<feature type="domain" description="NodB homology" evidence="5">
    <location>
        <begin position="4"/>
        <end position="262"/>
    </location>
</feature>
<evidence type="ECO:0000256" key="4">
    <source>
        <dbReference type="ARBA" id="ARBA00032976"/>
    </source>
</evidence>
<dbReference type="GO" id="GO:0016810">
    <property type="term" value="F:hydrolase activity, acting on carbon-nitrogen (but not peptide) bonds"/>
    <property type="evidence" value="ECO:0007669"/>
    <property type="project" value="InterPro"/>
</dbReference>
<comment type="caution">
    <text evidence="6">The sequence shown here is derived from an EMBL/GenBank/DDBJ whole genome shotgun (WGS) entry which is preliminary data.</text>
</comment>
<evidence type="ECO:0000313" key="7">
    <source>
        <dbReference type="Proteomes" id="UP000468901"/>
    </source>
</evidence>
<dbReference type="InterPro" id="IPR002509">
    <property type="entry name" value="NODB_dom"/>
</dbReference>
<evidence type="ECO:0000313" key="6">
    <source>
        <dbReference type="EMBL" id="KAB7738993.1"/>
    </source>
</evidence>
<dbReference type="RefSeq" id="WP_152217084.1">
    <property type="nucleotide sequence ID" value="NZ_WESC01000014.1"/>
</dbReference>
<protein>
    <recommendedName>
        <fullName evidence="3">Chitooligosaccharide deacetylase</fullName>
    </recommendedName>
    <alternativeName>
        <fullName evidence="4">Nodulation protein B</fullName>
    </alternativeName>
</protein>